<evidence type="ECO:0000313" key="2">
    <source>
        <dbReference type="Proteomes" id="UP001163835"/>
    </source>
</evidence>
<evidence type="ECO:0000313" key="1">
    <source>
        <dbReference type="EMBL" id="KAJ3803880.1"/>
    </source>
</evidence>
<gene>
    <name evidence="1" type="ORF">F5876DRAFT_71092</name>
</gene>
<organism evidence="1 2">
    <name type="scientific">Lentinula aff. lateritia</name>
    <dbReference type="NCBI Taxonomy" id="2804960"/>
    <lineage>
        <taxon>Eukaryota</taxon>
        <taxon>Fungi</taxon>
        <taxon>Dikarya</taxon>
        <taxon>Basidiomycota</taxon>
        <taxon>Agaricomycotina</taxon>
        <taxon>Agaricomycetes</taxon>
        <taxon>Agaricomycetidae</taxon>
        <taxon>Agaricales</taxon>
        <taxon>Marasmiineae</taxon>
        <taxon>Omphalotaceae</taxon>
        <taxon>Lentinula</taxon>
    </lineage>
</organism>
<dbReference type="EMBL" id="MU796610">
    <property type="protein sequence ID" value="KAJ3803880.1"/>
    <property type="molecule type" value="Genomic_DNA"/>
</dbReference>
<reference evidence="1" key="1">
    <citation type="submission" date="2022-09" db="EMBL/GenBank/DDBJ databases">
        <title>A Global Phylogenomic Analysis of the Shiitake Genus Lentinula.</title>
        <authorList>
            <consortium name="DOE Joint Genome Institute"/>
            <person name="Sierra-Patev S."/>
            <person name="Min B."/>
            <person name="Naranjo-Ortiz M."/>
            <person name="Looney B."/>
            <person name="Konkel Z."/>
            <person name="Slot J.C."/>
            <person name="Sakamoto Y."/>
            <person name="Steenwyk J.L."/>
            <person name="Rokas A."/>
            <person name="Carro J."/>
            <person name="Camarero S."/>
            <person name="Ferreira P."/>
            <person name="Molpeceres G."/>
            <person name="Ruiz-Duenas F.J."/>
            <person name="Serrano A."/>
            <person name="Henrissat B."/>
            <person name="Drula E."/>
            <person name="Hughes K.W."/>
            <person name="Mata J.L."/>
            <person name="Ishikawa N.K."/>
            <person name="Vargas-Isla R."/>
            <person name="Ushijima S."/>
            <person name="Smith C.A."/>
            <person name="Ahrendt S."/>
            <person name="Andreopoulos W."/>
            <person name="He G."/>
            <person name="Labutti K."/>
            <person name="Lipzen A."/>
            <person name="Ng V."/>
            <person name="Riley R."/>
            <person name="Sandor L."/>
            <person name="Barry K."/>
            <person name="Martinez A.T."/>
            <person name="Xiao Y."/>
            <person name="Gibbons J.G."/>
            <person name="Terashima K."/>
            <person name="Grigoriev I.V."/>
            <person name="Hibbett D.S."/>
        </authorList>
    </citation>
    <scope>NUCLEOTIDE SEQUENCE</scope>
    <source>
        <strain evidence="1">TMI1499</strain>
    </source>
</reference>
<comment type="caution">
    <text evidence="1">The sequence shown here is derived from an EMBL/GenBank/DDBJ whole genome shotgun (WGS) entry which is preliminary data.</text>
</comment>
<keyword evidence="2" id="KW-1185">Reference proteome</keyword>
<feature type="non-terminal residue" evidence="1">
    <location>
        <position position="180"/>
    </location>
</feature>
<dbReference type="Proteomes" id="UP001163835">
    <property type="component" value="Unassembled WGS sequence"/>
</dbReference>
<protein>
    <submittedName>
        <fullName evidence="1">Uncharacterized protein</fullName>
    </submittedName>
</protein>
<name>A0ACC1TH54_9AGAR</name>
<proteinExistence type="predicted"/>
<sequence>MSSTNAKPDLSQYNYGAISSLVLTADRSALPRRDKEPDGAPTSLAGRIDVRDMGSRVVREGPGDVGGKKRKKNEKVRGKERGVGGKEESTTTLGFSGYTDIVDATHEVEGLGYRPTTVETQEVYELLLSEMHGVLGGQAQDVVRTAADAVLEILKDETRGLKDVDRKREMEEFLGALGGE</sequence>
<accession>A0ACC1TH54</accession>